<dbReference type="STRING" id="5539.A0A3E2H0Q1"/>
<dbReference type="EMBL" id="NCSJ02000230">
    <property type="protein sequence ID" value="RFU26976.1"/>
    <property type="molecule type" value="Genomic_DNA"/>
</dbReference>
<dbReference type="InterPro" id="IPR045851">
    <property type="entry name" value="AMP-bd_C_sf"/>
</dbReference>
<dbReference type="GO" id="GO:0044539">
    <property type="term" value="P:long-chain fatty acid import into cell"/>
    <property type="evidence" value="ECO:0007669"/>
    <property type="project" value="TreeGrafter"/>
</dbReference>
<dbReference type="OrthoDB" id="10253869at2759"/>
<dbReference type="PANTHER" id="PTHR43107:SF20">
    <property type="entry name" value="FATTY ACID TRANSPORTER_ACYL-COA SYNTHETASE (FAT1), PUTATIVE (AFU_ORTHOLOGUE AFUA_2G11360)-RELATED"/>
    <property type="match status" value="1"/>
</dbReference>
<dbReference type="SUPFAM" id="SSF56801">
    <property type="entry name" value="Acetyl-CoA synthetase-like"/>
    <property type="match status" value="1"/>
</dbReference>
<evidence type="ECO:0000256" key="2">
    <source>
        <dbReference type="ARBA" id="ARBA00022598"/>
    </source>
</evidence>
<accession>A0A3E2H0Q1</accession>
<gene>
    <name evidence="4" type="ORF">B7463_g9372</name>
</gene>
<name>A0A3E2H0Q1_SCYLI</name>
<dbReference type="GO" id="GO:0005324">
    <property type="term" value="F:long-chain fatty acid transmembrane transporter activity"/>
    <property type="evidence" value="ECO:0007669"/>
    <property type="project" value="TreeGrafter"/>
</dbReference>
<evidence type="ECO:0000256" key="1">
    <source>
        <dbReference type="ARBA" id="ARBA00006432"/>
    </source>
</evidence>
<feature type="non-terminal residue" evidence="4">
    <location>
        <position position="1"/>
    </location>
</feature>
<dbReference type="GO" id="GO:0005777">
    <property type="term" value="C:peroxisome"/>
    <property type="evidence" value="ECO:0007669"/>
    <property type="project" value="TreeGrafter"/>
</dbReference>
<reference evidence="4 5" key="1">
    <citation type="submission" date="2018-05" db="EMBL/GenBank/DDBJ databases">
        <title>Draft genome sequence of Scytalidium lignicola DSM 105466, a ubiquitous saprotrophic fungus.</title>
        <authorList>
            <person name="Buettner E."/>
            <person name="Gebauer A.M."/>
            <person name="Hofrichter M."/>
            <person name="Liers C."/>
            <person name="Kellner H."/>
        </authorList>
    </citation>
    <scope>NUCLEOTIDE SEQUENCE [LARGE SCALE GENOMIC DNA]</scope>
    <source>
        <strain evidence="4 5">DSM 105466</strain>
    </source>
</reference>
<dbReference type="AlphaFoldDB" id="A0A3E2H0Q1"/>
<keyword evidence="2" id="KW-0436">Ligase</keyword>
<dbReference type="PROSITE" id="PS00455">
    <property type="entry name" value="AMP_BINDING"/>
    <property type="match status" value="1"/>
</dbReference>
<dbReference type="Proteomes" id="UP000258309">
    <property type="component" value="Unassembled WGS sequence"/>
</dbReference>
<dbReference type="InterPro" id="IPR000873">
    <property type="entry name" value="AMP-dep_synth/lig_dom"/>
</dbReference>
<sequence>MITPSPLQAIGAAAATAAVAAYADAKFGFSLDRKYRKADKTFGKLLGQHIEKLGDHTSLYHLLELADQNADALWFEGNTWTYKQMLEGAVLRHCVDIVKSEFAICTPDLEPALIEALSETIAPIERQLNHITINIGTFPGPRTYDLIPNAPNYPSPPSTLAGIAFLIYTSGTTGKPKAVSLKNIRVCITSCPAAADVEKPEKYFPMRIYTCMPLFHGTSIFTGLCYGVGVSGTLCIAKKFSASGFWRDVHDSRATRIFQFDRNHNCIAALGNGLQREVWDKFRSRFGVPEIREFYRSTEGLSKYDNISINSWGAGCLGFVGPITRLVEKDTFIVKYDHDREDIYRDPKTGRCVLAAVNEPGEIIGRVPSMAGYPDYYLNPSATDAKLVKDVFKPGDLWQRSGDLAMIDSEGWVHFRDRIGDTYRWKGENVSSQEIRLIVAEVEEIVDVVVYGFKLQKYDGQAGAAAIKLNARNPALEGKVIQKLHMHLLSKGVPSYAIPRLVRITDDMETTATFKHLKNAMQNRKWCDKEATHNDTVYWLDETVYRRLEEHHWKSIEAGEAKL</sequence>
<evidence type="ECO:0000259" key="3">
    <source>
        <dbReference type="Pfam" id="PF00501"/>
    </source>
</evidence>
<dbReference type="Gene3D" id="3.30.300.30">
    <property type="match status" value="1"/>
</dbReference>
<organism evidence="4 5">
    <name type="scientific">Scytalidium lignicola</name>
    <name type="common">Hyphomycete</name>
    <dbReference type="NCBI Taxonomy" id="5539"/>
    <lineage>
        <taxon>Eukaryota</taxon>
        <taxon>Fungi</taxon>
        <taxon>Dikarya</taxon>
        <taxon>Ascomycota</taxon>
        <taxon>Pezizomycotina</taxon>
        <taxon>Leotiomycetes</taxon>
        <taxon>Leotiomycetes incertae sedis</taxon>
        <taxon>Scytalidium</taxon>
    </lineage>
</organism>
<dbReference type="PANTHER" id="PTHR43107">
    <property type="entry name" value="LONG-CHAIN FATTY ACID TRANSPORT PROTEIN"/>
    <property type="match status" value="1"/>
</dbReference>
<dbReference type="GO" id="GO:0009898">
    <property type="term" value="C:cytoplasmic side of plasma membrane"/>
    <property type="evidence" value="ECO:0007669"/>
    <property type="project" value="TreeGrafter"/>
</dbReference>
<protein>
    <recommendedName>
        <fullName evidence="3">AMP-dependent synthetase/ligase domain-containing protein</fullName>
    </recommendedName>
</protein>
<evidence type="ECO:0000313" key="5">
    <source>
        <dbReference type="Proteomes" id="UP000258309"/>
    </source>
</evidence>
<comment type="similarity">
    <text evidence="1">Belongs to the ATP-dependent AMP-binding enzyme family.</text>
</comment>
<dbReference type="GO" id="GO:0005811">
    <property type="term" value="C:lipid droplet"/>
    <property type="evidence" value="ECO:0007669"/>
    <property type="project" value="TreeGrafter"/>
</dbReference>
<dbReference type="GO" id="GO:0004467">
    <property type="term" value="F:long-chain fatty acid-CoA ligase activity"/>
    <property type="evidence" value="ECO:0007669"/>
    <property type="project" value="TreeGrafter"/>
</dbReference>
<dbReference type="Gene3D" id="3.40.50.12780">
    <property type="entry name" value="N-terminal domain of ligase-like"/>
    <property type="match status" value="1"/>
</dbReference>
<feature type="domain" description="AMP-dependent synthetase/ligase" evidence="3">
    <location>
        <begin position="152"/>
        <end position="301"/>
    </location>
</feature>
<dbReference type="InterPro" id="IPR020845">
    <property type="entry name" value="AMP-binding_CS"/>
</dbReference>
<evidence type="ECO:0000313" key="4">
    <source>
        <dbReference type="EMBL" id="RFU26976.1"/>
    </source>
</evidence>
<dbReference type="InterPro" id="IPR042099">
    <property type="entry name" value="ANL_N_sf"/>
</dbReference>
<comment type="caution">
    <text evidence="4">The sequence shown here is derived from an EMBL/GenBank/DDBJ whole genome shotgun (WGS) entry which is preliminary data.</text>
</comment>
<dbReference type="Pfam" id="PF00501">
    <property type="entry name" value="AMP-binding"/>
    <property type="match status" value="1"/>
</dbReference>
<feature type="non-terminal residue" evidence="4">
    <location>
        <position position="563"/>
    </location>
</feature>
<proteinExistence type="inferred from homology"/>
<keyword evidence="5" id="KW-1185">Reference proteome</keyword>
<dbReference type="OMA" id="DRSHISA"/>